<dbReference type="PRINTS" id="PR00368">
    <property type="entry name" value="FADPNR"/>
</dbReference>
<comment type="caution">
    <text evidence="5">The sequence shown here is derived from an EMBL/GenBank/DDBJ whole genome shotgun (WGS) entry which is preliminary data.</text>
</comment>
<dbReference type="Gene3D" id="3.50.50.60">
    <property type="entry name" value="FAD/NAD(P)-binding domain"/>
    <property type="match status" value="2"/>
</dbReference>
<evidence type="ECO:0000256" key="3">
    <source>
        <dbReference type="ARBA" id="ARBA00022827"/>
    </source>
</evidence>
<gene>
    <name evidence="5" type="ORF">JCM9157_4459</name>
</gene>
<dbReference type="STRING" id="1236973.JCM9157_4459"/>
<dbReference type="SUPFAM" id="SSF51905">
    <property type="entry name" value="FAD/NAD(P)-binding domain"/>
    <property type="match status" value="1"/>
</dbReference>
<protein>
    <submittedName>
        <fullName evidence="5">Nitrite reductase</fullName>
    </submittedName>
</protein>
<evidence type="ECO:0000256" key="1">
    <source>
        <dbReference type="ARBA" id="ARBA00001974"/>
    </source>
</evidence>
<comment type="cofactor">
    <cofactor evidence="1">
        <name>FAD</name>
        <dbReference type="ChEBI" id="CHEBI:57692"/>
    </cofactor>
</comment>
<evidence type="ECO:0000313" key="5">
    <source>
        <dbReference type="EMBL" id="GAE37191.1"/>
    </source>
</evidence>
<feature type="domain" description="FAD/NAD(P)-binding" evidence="4">
    <location>
        <begin position="5"/>
        <end position="257"/>
    </location>
</feature>
<reference evidence="5 6" key="1">
    <citation type="journal article" date="2014" name="Genome Announc.">
        <title>Draft Genome Sequences of Three Alkaliphilic Bacillus Strains, Bacillus wakoensis JCM 9140T, Bacillus akibai JCM 9157T, and Bacillus hemicellulosilyticus JCM 9152T.</title>
        <authorList>
            <person name="Yuki M."/>
            <person name="Oshima K."/>
            <person name="Suda W."/>
            <person name="Oshida Y."/>
            <person name="Kitamura K."/>
            <person name="Iida T."/>
            <person name="Hattori M."/>
            <person name="Ohkuma M."/>
        </authorList>
    </citation>
    <scope>NUCLEOTIDE SEQUENCE [LARGE SCALE GENOMIC DNA]</scope>
    <source>
        <strain evidence="5 6">JCM 9157</strain>
    </source>
</reference>
<name>W4QYN0_HALA3</name>
<dbReference type="InterPro" id="IPR050260">
    <property type="entry name" value="FAD-bd_OxRdtase"/>
</dbReference>
<dbReference type="InterPro" id="IPR023753">
    <property type="entry name" value="FAD/NAD-binding_dom"/>
</dbReference>
<evidence type="ECO:0000256" key="2">
    <source>
        <dbReference type="ARBA" id="ARBA00022630"/>
    </source>
</evidence>
<dbReference type="eggNOG" id="COG1251">
    <property type="taxonomic scope" value="Bacteria"/>
</dbReference>
<accession>W4QYN0</accession>
<sequence length="259" mass="28696">MEKQKLVLIGNGMAGINCLEEILKLQPNHFDIVVFGSEPHYNYNRILLSTVLQGGTKVEDITLHNREWYENHNIQLYTGETVISVDSKTKVVMTNHNREVSYDKLIFATGSVPFVLPIPGADKEGVVNFRTIEDCHKIIEISEKYKKAAVIGGGLLGLEAARGLLNLGMKVDVIHIASNLMERQLDPTAAKMLQLELECQGMNFLLEKATEEIIGDSKVEGLRFKDGSTIEADAVIMAVGVRPNVQMAKESGIETNRAF</sequence>
<dbReference type="Proteomes" id="UP000018896">
    <property type="component" value="Unassembled WGS sequence"/>
</dbReference>
<evidence type="ECO:0000259" key="4">
    <source>
        <dbReference type="Pfam" id="PF07992"/>
    </source>
</evidence>
<keyword evidence="6" id="KW-1185">Reference proteome</keyword>
<dbReference type="PANTHER" id="PTHR43429">
    <property type="entry name" value="PYRIDINE NUCLEOTIDE-DISULFIDE OXIDOREDUCTASE DOMAIN-CONTAINING"/>
    <property type="match status" value="1"/>
</dbReference>
<evidence type="ECO:0000313" key="6">
    <source>
        <dbReference type="Proteomes" id="UP000018896"/>
    </source>
</evidence>
<keyword evidence="3" id="KW-0274">FAD</keyword>
<dbReference type="GO" id="GO:0016491">
    <property type="term" value="F:oxidoreductase activity"/>
    <property type="evidence" value="ECO:0007669"/>
    <property type="project" value="InterPro"/>
</dbReference>
<dbReference type="EMBL" id="BAUV01000058">
    <property type="protein sequence ID" value="GAE37191.1"/>
    <property type="molecule type" value="Genomic_DNA"/>
</dbReference>
<dbReference type="PANTHER" id="PTHR43429:SF3">
    <property type="entry name" value="NITRITE REDUCTASE [NAD(P)H]"/>
    <property type="match status" value="1"/>
</dbReference>
<dbReference type="FunFam" id="3.50.50.60:FF:000033">
    <property type="entry name" value="Nitrite reductase [NAD(P)H], large subunit"/>
    <property type="match status" value="1"/>
</dbReference>
<keyword evidence="2" id="KW-0285">Flavoprotein</keyword>
<dbReference type="AlphaFoldDB" id="W4QYN0"/>
<dbReference type="RefSeq" id="WP_235715059.1">
    <property type="nucleotide sequence ID" value="NZ_BAUV01000058.1"/>
</dbReference>
<proteinExistence type="predicted"/>
<dbReference type="PRINTS" id="PR00411">
    <property type="entry name" value="PNDRDTASEI"/>
</dbReference>
<dbReference type="Pfam" id="PF07992">
    <property type="entry name" value="Pyr_redox_2"/>
    <property type="match status" value="1"/>
</dbReference>
<dbReference type="InterPro" id="IPR036188">
    <property type="entry name" value="FAD/NAD-bd_sf"/>
</dbReference>
<organism evidence="5 6">
    <name type="scientific">Halalkalibacter akibai (strain ATCC 43226 / DSM 21942 / CIP 109018 / JCM 9157 / 1139)</name>
    <name type="common">Bacillus akibai</name>
    <dbReference type="NCBI Taxonomy" id="1236973"/>
    <lineage>
        <taxon>Bacteria</taxon>
        <taxon>Bacillati</taxon>
        <taxon>Bacillota</taxon>
        <taxon>Bacilli</taxon>
        <taxon>Bacillales</taxon>
        <taxon>Bacillaceae</taxon>
        <taxon>Halalkalibacter</taxon>
    </lineage>
</organism>